<dbReference type="InterPro" id="IPR008979">
    <property type="entry name" value="Galactose-bd-like_sf"/>
</dbReference>
<name>A0ABY1K836_9BACL</name>
<dbReference type="Proteomes" id="UP000186666">
    <property type="component" value="Unassembled WGS sequence"/>
</dbReference>
<evidence type="ECO:0000256" key="1">
    <source>
        <dbReference type="ARBA" id="ARBA00022729"/>
    </source>
</evidence>
<dbReference type="Pfam" id="PF13229">
    <property type="entry name" value="Beta_helix"/>
    <property type="match status" value="1"/>
</dbReference>
<evidence type="ECO:0000259" key="4">
    <source>
        <dbReference type="PROSITE" id="PS51175"/>
    </source>
</evidence>
<dbReference type="CDD" id="cd04080">
    <property type="entry name" value="CBM6_cellulase-like"/>
    <property type="match status" value="1"/>
</dbReference>
<feature type="signal peptide" evidence="2">
    <location>
        <begin position="1"/>
        <end position="31"/>
    </location>
</feature>
<dbReference type="SMART" id="SM00710">
    <property type="entry name" value="PbH1"/>
    <property type="match status" value="7"/>
</dbReference>
<dbReference type="InterPro" id="IPR036116">
    <property type="entry name" value="FN3_sf"/>
</dbReference>
<feature type="domain" description="CBM6" evidence="4">
    <location>
        <begin position="1124"/>
        <end position="1241"/>
    </location>
</feature>
<dbReference type="Gene3D" id="2.60.120.260">
    <property type="entry name" value="Galactose-binding domain-like"/>
    <property type="match status" value="2"/>
</dbReference>
<dbReference type="SMART" id="SM00606">
    <property type="entry name" value="CBD_IV"/>
    <property type="match status" value="1"/>
</dbReference>
<dbReference type="RefSeq" id="WP_068586272.1">
    <property type="nucleotide sequence ID" value="NZ_FTNK01000012.1"/>
</dbReference>
<dbReference type="Pfam" id="PF03422">
    <property type="entry name" value="CBM_6"/>
    <property type="match status" value="1"/>
</dbReference>
<dbReference type="InterPro" id="IPR006584">
    <property type="entry name" value="Cellulose-bd_IV"/>
</dbReference>
<dbReference type="SUPFAM" id="SSF51126">
    <property type="entry name" value="Pectin lyase-like"/>
    <property type="match status" value="1"/>
</dbReference>
<accession>A0ABY1K836</accession>
<protein>
    <submittedName>
        <fullName evidence="5">Carbohydrate binding module (Family 6)</fullName>
    </submittedName>
</protein>
<dbReference type="PROSITE" id="PS50853">
    <property type="entry name" value="FN3"/>
    <property type="match status" value="1"/>
</dbReference>
<dbReference type="InterPro" id="IPR013783">
    <property type="entry name" value="Ig-like_fold"/>
</dbReference>
<dbReference type="SMART" id="SM00060">
    <property type="entry name" value="FN3"/>
    <property type="match status" value="1"/>
</dbReference>
<feature type="chain" id="PRO_5046013664" evidence="2">
    <location>
        <begin position="32"/>
        <end position="1543"/>
    </location>
</feature>
<dbReference type="CDD" id="cd00063">
    <property type="entry name" value="FN3"/>
    <property type="match status" value="1"/>
</dbReference>
<dbReference type="NCBIfam" id="NF047446">
    <property type="entry name" value="barrel_OmpL47"/>
    <property type="match status" value="1"/>
</dbReference>
<dbReference type="InterPro" id="IPR006626">
    <property type="entry name" value="PbH1"/>
</dbReference>
<dbReference type="InterPro" id="IPR058094">
    <property type="entry name" value="Ig-like_OmpL47-like"/>
</dbReference>
<dbReference type="Pfam" id="PF24135">
    <property type="entry name" value="DUF7402"/>
    <property type="match status" value="1"/>
</dbReference>
<evidence type="ECO:0000313" key="6">
    <source>
        <dbReference type="Proteomes" id="UP000186666"/>
    </source>
</evidence>
<dbReference type="PANTHER" id="PTHR36453">
    <property type="entry name" value="SECRETED PROTEIN-RELATED"/>
    <property type="match status" value="1"/>
</dbReference>
<evidence type="ECO:0000313" key="5">
    <source>
        <dbReference type="EMBL" id="SIR39026.1"/>
    </source>
</evidence>
<keyword evidence="6" id="KW-1185">Reference proteome</keyword>
<dbReference type="InterPro" id="IPR039448">
    <property type="entry name" value="Beta_helix"/>
</dbReference>
<dbReference type="EMBL" id="FTNK01000012">
    <property type="protein sequence ID" value="SIR39026.1"/>
    <property type="molecule type" value="Genomic_DNA"/>
</dbReference>
<evidence type="ECO:0000256" key="2">
    <source>
        <dbReference type="SAM" id="SignalP"/>
    </source>
</evidence>
<comment type="caution">
    <text evidence="5">The sequence shown here is derived from an EMBL/GenBank/DDBJ whole genome shotgun (WGS) entry which is preliminary data.</text>
</comment>
<organism evidence="5 6">
    <name type="scientific">Paenibacillus macquariensis</name>
    <dbReference type="NCBI Taxonomy" id="948756"/>
    <lineage>
        <taxon>Bacteria</taxon>
        <taxon>Bacillati</taxon>
        <taxon>Bacillota</taxon>
        <taxon>Bacilli</taxon>
        <taxon>Bacillales</taxon>
        <taxon>Paenibacillaceae</taxon>
        <taxon>Paenibacillus</taxon>
    </lineage>
</organism>
<dbReference type="Gene3D" id="3.30.1920.20">
    <property type="match status" value="1"/>
</dbReference>
<gene>
    <name evidence="5" type="ORF">SAMN05421578_112151</name>
</gene>
<dbReference type="InterPro" id="IPR011050">
    <property type="entry name" value="Pectin_lyase_fold/virulence"/>
</dbReference>
<proteinExistence type="predicted"/>
<dbReference type="InterPro" id="IPR055826">
    <property type="entry name" value="DUF7402"/>
</dbReference>
<dbReference type="InterPro" id="IPR003961">
    <property type="entry name" value="FN3_dom"/>
</dbReference>
<dbReference type="Gene3D" id="2.160.20.10">
    <property type="entry name" value="Single-stranded right-handed beta-helix, Pectin lyase-like"/>
    <property type="match status" value="2"/>
</dbReference>
<sequence>MVKTYHKFTAIMIVLCMVLAIDLSSVTDAFAAEKAPSAVPGNIQAEFFVSPSGSDTNDGSHDHPFATLQAARDAVRLIDSNMTGNIYVSIASGNYYVNSTISFNESDSGTNGFNIIYRNLDGLGTAKFIGGNKVTSSWSAVTRTGADADLPAAVEGKVYKTNVGTDINFNTLYVNDARAIMARTKNLEIDPRFPAASTTYMRSAGGGINTLIYKSGDIDSESLTGMIHAQTRGDLDAQVYMWDGGYWDWMTDTIPIASINTSTRTLNYKTDPNNRAAYRPKYATRSDARYFLQGNLGFLDQPGEYYFNKTTGDLYYYPTIDSGNISDQDIVIPAVEKIIEVKGAARTSMVSHITFSGLEFKDTNFPDYYSYGWNWGDAGDGLGYYPPEAAGSTQPSYSEQSERVEFQVGVITLSNTNNITITNTHITNAGMFGIELYLANQYTNINNSLIENTGHGGINLEGGYPGVGGDSNGDGYNSHNIVTNTIIHDIGQLVGQTAGVTINNSGYNTLSHLEIYNTPRRGLFLTAGYSRNGGTASPNGDANFNIMTDMYSHHNTFEYIYLHDSQQDGGDDGAFFACYLYRGPNSKPNYINQMVIDNVGANPSMSDIAPNGMNLDMGTSGFELSNVKIVNPQHFNFEIGGGDSRYKLTNTNIDFGTAYNQLATFDDSLMDYANIGVGADFPSVYRPVSNTFQEPADIFFKDDFENGLDLSKWVFRGTKPRITTEWMSEGAFNGKKALKIDSDSAVTGVKPVLYRDLGPSLNKIVTVKLFDRQNESQAPYDSGATISTTVKSLARVDNSVNAVGLGLDTTVDRNYYVILNGSTETATSIPRTYGWHELKWDYTSGTDVKLYIDGVQVQTLSSVTNFNRVELGSDDGKGVSYYDQLYIYGGKFAPPLSTLPIPPMNLAQSASITASSYPLNDQRYAPQNVADDIIGVWGSGEWASNGEANPWIQLDWSSGQMINKLFLYDRPNPNDWSKGGTLTFSDGSSVVVTGIPNDGTAKEVSFDDKNVTWVRFQVTGSTGNNGLSEFQVYRVATSLTVPKGLTANASSSSQVTVTWDAVDGATGYDLEVDGGVINNVTSPYVHTGLDGTSTHTYRVRAKDASGMTLWSSPVKGLTPAQTLGKFEAESYLAMSGIQTESCSEGGQNVGYIDAGDWMEYRVNVPADGAYVVKYRVAVNNGTGEVQFTVDGVNKKTTSLPATGGWQNWTTVTDTVSLEAGTQTVRLKASKGGWNFNWFELLNAADKKLNSITSPSAITGLANGTEKTADALGLPSTVGLVTDGGNVNAKVSWNVDASSYDPAVKEEQTFTIDGTVTLPEGVNNPKNVALTTSIQVTVLQADQEADQEAPMTTDNASTDWMNKDVTVLLDATDSGTGVASTHYILNDGEEQTGNSVVFKEEGVHKLQYWSVDKAGNVEERHTATVKIDKTGPNVTFELDPTTLWPANHKMVKGNAILDSSDALSGIKSVVLTSITCNEPDSEEGDIQANLGSEDTSFSLRASRSGGGTGRVYTVTYTATDHAGNQTVATATVTVPHDQSGKPGK</sequence>
<dbReference type="InterPro" id="IPR005084">
    <property type="entry name" value="CBM6"/>
</dbReference>
<dbReference type="SUPFAM" id="SSF49785">
    <property type="entry name" value="Galactose-binding domain-like"/>
    <property type="match status" value="2"/>
</dbReference>
<dbReference type="PROSITE" id="PS51175">
    <property type="entry name" value="CBM6"/>
    <property type="match status" value="1"/>
</dbReference>
<evidence type="ECO:0000259" key="3">
    <source>
        <dbReference type="PROSITE" id="PS50853"/>
    </source>
</evidence>
<dbReference type="PANTHER" id="PTHR36453:SF1">
    <property type="entry name" value="RIGHT HANDED BETA HELIX DOMAIN-CONTAINING PROTEIN"/>
    <property type="match status" value="1"/>
</dbReference>
<dbReference type="InterPro" id="IPR012334">
    <property type="entry name" value="Pectin_lyas_fold"/>
</dbReference>
<reference evidence="5 6" key="1">
    <citation type="submission" date="2017-01" db="EMBL/GenBank/DDBJ databases">
        <authorList>
            <person name="Varghese N."/>
            <person name="Submissions S."/>
        </authorList>
    </citation>
    <scope>NUCLEOTIDE SEQUENCE [LARGE SCALE GENOMIC DNA]</scope>
    <source>
        <strain evidence="5 6">ATCC 23464</strain>
    </source>
</reference>
<feature type="domain" description="Fibronectin type-III" evidence="3">
    <location>
        <begin position="1041"/>
        <end position="1121"/>
    </location>
</feature>
<keyword evidence="1 2" id="KW-0732">Signal</keyword>
<dbReference type="SUPFAM" id="SSF49265">
    <property type="entry name" value="Fibronectin type III"/>
    <property type="match status" value="1"/>
</dbReference>
<dbReference type="Gene3D" id="2.60.40.10">
    <property type="entry name" value="Immunoglobulins"/>
    <property type="match status" value="2"/>
</dbReference>